<evidence type="ECO:0008006" key="3">
    <source>
        <dbReference type="Google" id="ProtNLM"/>
    </source>
</evidence>
<protein>
    <recommendedName>
        <fullName evidence="3">Integrase</fullName>
    </recommendedName>
</protein>
<name>A0ABT6HI06_9ACTN</name>
<keyword evidence="2" id="KW-1185">Reference proteome</keyword>
<sequence length="739" mass="81966">MTRATALVVESPAGPIPRQWALKSPFAGLDVCREAGWDMWPDGPRPVFDEDFWDLSAVKFPKGVRSNVKRLDFTGITNPALRLTAKEYVFALVVPDHERVLALPEARRDPYKPESAFNFCVQLVRWMNFVTEQGMSSLSEVMQEHCEVYRELRSRRTRMRRAGSGPITPGTMLTILRPVVDLATYRDLFTVDAYRPGFTPWEGHTVSEVAGWETYAMSSTPPVADEVFQPTVAAALYLVETLGPLVAEEFERMLEFRANRGGQNPRAVTAKHQAGVAAAAEWHVRERVPLLAIDARQVTRRVKRGWRPDDPLLNVDVGEFFGQATGSRYARVADHLVEDLRPFLEPVVAEVGVAGMFGRDASRVPRADDPQQLAPWTLPLTGDELKGLQIVSLAACRVLVAALSGMRAGELDEMTADSPQPPVTVSGGTQRFKLGSKLIKGQEFGGVAEEWVVLEPAWRAVKLAARLNQARVGERAFARSPMDFLHKRMREWVNSPAGQRLGLAPIPAGPVNGRMLRRTLALSLAHRPGGLLAAKIHLKHVSVVTTEGYAMRPGGSQGNLLAEVEREQDKNHLKLTKEAFEDYRAGRMPAGPGARELIKAFEHIDASLKDHEAGTAAVMEAERRLENLLRQQSKHLHLQTANYCWFRDPHKALCLKLAGTPDATKPLGGMCDSARCPQATHHPCHLPVWQSQVGTGKVFLANPRFPKGEKKRLEPEVERAQRVVDEILHATQAEAEEVS</sequence>
<dbReference type="EMBL" id="JARWBG010000002">
    <property type="protein sequence ID" value="MDH2387669.1"/>
    <property type="molecule type" value="Genomic_DNA"/>
</dbReference>
<dbReference type="RefSeq" id="WP_279925915.1">
    <property type="nucleotide sequence ID" value="NZ_JARWBG010000002.1"/>
</dbReference>
<gene>
    <name evidence="1" type="ORF">QCN29_02470</name>
</gene>
<dbReference type="Proteomes" id="UP001223144">
    <property type="component" value="Unassembled WGS sequence"/>
</dbReference>
<comment type="caution">
    <text evidence="1">The sequence shown here is derived from an EMBL/GenBank/DDBJ whole genome shotgun (WGS) entry which is preliminary data.</text>
</comment>
<evidence type="ECO:0000313" key="1">
    <source>
        <dbReference type="EMBL" id="MDH2387669.1"/>
    </source>
</evidence>
<organism evidence="1 2">
    <name type="scientific">Streptomyces chengmaiensis</name>
    <dbReference type="NCBI Taxonomy" id="3040919"/>
    <lineage>
        <taxon>Bacteria</taxon>
        <taxon>Bacillati</taxon>
        <taxon>Actinomycetota</taxon>
        <taxon>Actinomycetes</taxon>
        <taxon>Kitasatosporales</taxon>
        <taxon>Streptomycetaceae</taxon>
        <taxon>Streptomyces</taxon>
    </lineage>
</organism>
<proteinExistence type="predicted"/>
<reference evidence="1 2" key="1">
    <citation type="submission" date="2023-04" db="EMBL/GenBank/DDBJ databases">
        <title>Streptomyces chengmaiensis sp. nov. isolated from the stem of mangrove plant in Hainan.</title>
        <authorList>
            <person name="Huang X."/>
            <person name="Zhou S."/>
            <person name="Chu X."/>
            <person name="Xie Y."/>
            <person name="Lin Y."/>
        </authorList>
    </citation>
    <scope>NUCLEOTIDE SEQUENCE [LARGE SCALE GENOMIC DNA]</scope>
    <source>
        <strain evidence="1 2">HNM0663</strain>
    </source>
</reference>
<accession>A0ABT6HI06</accession>
<evidence type="ECO:0000313" key="2">
    <source>
        <dbReference type="Proteomes" id="UP001223144"/>
    </source>
</evidence>